<dbReference type="Pfam" id="PF03606">
    <property type="entry name" value="DcuC"/>
    <property type="match status" value="1"/>
</dbReference>
<dbReference type="GO" id="GO:0005886">
    <property type="term" value="C:plasma membrane"/>
    <property type="evidence" value="ECO:0007669"/>
    <property type="project" value="UniProtKB-SubCell"/>
</dbReference>
<sequence length="96" mass="10212">MLELFISSGSAKAFLLMPLIAPIADLSGISRQIAVLAYAFGDGFSNVFYPTNPVLLISLGIVGIGYGKWFKWSAKIQLAVLALTSALLLFANAIGY</sequence>
<feature type="transmembrane region" description="Helical" evidence="6">
    <location>
        <begin position="47"/>
        <end position="66"/>
    </location>
</feature>
<evidence type="ECO:0000256" key="4">
    <source>
        <dbReference type="ARBA" id="ARBA00022989"/>
    </source>
</evidence>
<keyword evidence="5 6" id="KW-0472">Membrane</keyword>
<protein>
    <recommendedName>
        <fullName evidence="8">Short-chain fatty acid transporter</fullName>
    </recommendedName>
</protein>
<keyword evidence="4 6" id="KW-1133">Transmembrane helix</keyword>
<reference evidence="7" key="1">
    <citation type="submission" date="2019-08" db="EMBL/GenBank/DDBJ databases">
        <authorList>
            <person name="Kucharzyk K."/>
            <person name="Murdoch R.W."/>
            <person name="Higgins S."/>
            <person name="Loffler F."/>
        </authorList>
    </citation>
    <scope>NUCLEOTIDE SEQUENCE</scope>
</reference>
<dbReference type="AlphaFoldDB" id="A0A645GF54"/>
<evidence type="ECO:0000256" key="2">
    <source>
        <dbReference type="ARBA" id="ARBA00022475"/>
    </source>
</evidence>
<feature type="transmembrane region" description="Helical" evidence="6">
    <location>
        <begin position="78"/>
        <end position="95"/>
    </location>
</feature>
<organism evidence="7">
    <name type="scientific">bioreactor metagenome</name>
    <dbReference type="NCBI Taxonomy" id="1076179"/>
    <lineage>
        <taxon>unclassified sequences</taxon>
        <taxon>metagenomes</taxon>
        <taxon>ecological metagenomes</taxon>
    </lineage>
</organism>
<evidence type="ECO:0000256" key="1">
    <source>
        <dbReference type="ARBA" id="ARBA00004651"/>
    </source>
</evidence>
<evidence type="ECO:0000256" key="6">
    <source>
        <dbReference type="SAM" id="Phobius"/>
    </source>
</evidence>
<feature type="transmembrane region" description="Helical" evidence="6">
    <location>
        <begin position="12"/>
        <end position="41"/>
    </location>
</feature>
<evidence type="ECO:0000313" key="7">
    <source>
        <dbReference type="EMBL" id="MPN24730.1"/>
    </source>
</evidence>
<accession>A0A645GF54</accession>
<gene>
    <name evidence="7" type="ORF">SDC9_172132</name>
</gene>
<evidence type="ECO:0000256" key="3">
    <source>
        <dbReference type="ARBA" id="ARBA00022692"/>
    </source>
</evidence>
<comment type="subcellular location">
    <subcellularLocation>
        <location evidence="1">Cell membrane</location>
        <topology evidence="1">Multi-pass membrane protein</topology>
    </subcellularLocation>
</comment>
<name>A0A645GF54_9ZZZZ</name>
<proteinExistence type="predicted"/>
<keyword evidence="2" id="KW-1003">Cell membrane</keyword>
<evidence type="ECO:0008006" key="8">
    <source>
        <dbReference type="Google" id="ProtNLM"/>
    </source>
</evidence>
<keyword evidence="3 6" id="KW-0812">Transmembrane</keyword>
<dbReference type="EMBL" id="VSSQ01073675">
    <property type="protein sequence ID" value="MPN24730.1"/>
    <property type="molecule type" value="Genomic_DNA"/>
</dbReference>
<dbReference type="InterPro" id="IPR018385">
    <property type="entry name" value="C4_dicarb_anaerob_car-like"/>
</dbReference>
<comment type="caution">
    <text evidence="7">The sequence shown here is derived from an EMBL/GenBank/DDBJ whole genome shotgun (WGS) entry which is preliminary data.</text>
</comment>
<evidence type="ECO:0000256" key="5">
    <source>
        <dbReference type="ARBA" id="ARBA00023136"/>
    </source>
</evidence>